<dbReference type="OrthoDB" id="1110051at2759"/>
<organism evidence="1 2">
    <name type="scientific">Carnegiea gigantea</name>
    <dbReference type="NCBI Taxonomy" id="171969"/>
    <lineage>
        <taxon>Eukaryota</taxon>
        <taxon>Viridiplantae</taxon>
        <taxon>Streptophyta</taxon>
        <taxon>Embryophyta</taxon>
        <taxon>Tracheophyta</taxon>
        <taxon>Spermatophyta</taxon>
        <taxon>Magnoliopsida</taxon>
        <taxon>eudicotyledons</taxon>
        <taxon>Gunneridae</taxon>
        <taxon>Pentapetalae</taxon>
        <taxon>Caryophyllales</taxon>
        <taxon>Cactineae</taxon>
        <taxon>Cactaceae</taxon>
        <taxon>Cactoideae</taxon>
        <taxon>Echinocereeae</taxon>
        <taxon>Carnegiea</taxon>
    </lineage>
</organism>
<gene>
    <name evidence="1" type="ORF">Cgig2_005054</name>
</gene>
<comment type="caution">
    <text evidence="1">The sequence shown here is derived from an EMBL/GenBank/DDBJ whole genome shotgun (WGS) entry which is preliminary data.</text>
</comment>
<dbReference type="Proteomes" id="UP001153076">
    <property type="component" value="Unassembled WGS sequence"/>
</dbReference>
<accession>A0A9Q1L1E2</accession>
<evidence type="ECO:0000313" key="1">
    <source>
        <dbReference type="EMBL" id="KAJ8452718.1"/>
    </source>
</evidence>
<dbReference type="AlphaFoldDB" id="A0A9Q1L1E2"/>
<sequence length="227" mass="25416">MAIGNSPSSLSDAGSPRVAAADCSTVTMLPGFSSNSTRVCIQFPSALCPDHRPISPQVNPTRGRITLIHSMMLSIPAECRCYENYKAANCDDLDRKTRLFQCGGRSYHTRPYLVSWDVITNPKSMGGLNMRAMRDLNLVTLTKLGWRMMAEPNALWRRDLDQCIRRSSASNAWMGTVVSIGILCKGVGHSVGNGCNTLFWSHRWIRRQTLHWNVLSKQNKLNRAEIF</sequence>
<evidence type="ECO:0000313" key="2">
    <source>
        <dbReference type="Proteomes" id="UP001153076"/>
    </source>
</evidence>
<protein>
    <submittedName>
        <fullName evidence="1">Uncharacterized protein</fullName>
    </submittedName>
</protein>
<reference evidence="1" key="1">
    <citation type="submission" date="2022-04" db="EMBL/GenBank/DDBJ databases">
        <title>Carnegiea gigantea Genome sequencing and assembly v2.</title>
        <authorList>
            <person name="Copetti D."/>
            <person name="Sanderson M.J."/>
            <person name="Burquez A."/>
            <person name="Wojciechowski M.F."/>
        </authorList>
    </citation>
    <scope>NUCLEOTIDE SEQUENCE</scope>
    <source>
        <strain evidence="1">SGP5-SGP5p</strain>
        <tissue evidence="1">Aerial part</tissue>
    </source>
</reference>
<keyword evidence="2" id="KW-1185">Reference proteome</keyword>
<name>A0A9Q1L1E2_9CARY</name>
<proteinExistence type="predicted"/>
<dbReference type="EMBL" id="JAKOGI010000003">
    <property type="protein sequence ID" value="KAJ8452718.1"/>
    <property type="molecule type" value="Genomic_DNA"/>
</dbReference>